<keyword evidence="2" id="KW-1185">Reference proteome</keyword>
<dbReference type="AlphaFoldDB" id="A0A434AX34"/>
<reference evidence="1 2" key="1">
    <citation type="submission" date="2018-11" db="EMBL/GenBank/DDBJ databases">
        <title>Parancylomarina longa gen. nov., sp. nov., isolated from sediments of southern Okinawa.</title>
        <authorList>
            <person name="Fu T."/>
        </authorList>
    </citation>
    <scope>NUCLEOTIDE SEQUENCE [LARGE SCALE GENOMIC DNA]</scope>
    <source>
        <strain evidence="1 2">T3-2 S1-C</strain>
    </source>
</reference>
<proteinExistence type="predicted"/>
<dbReference type="EMBL" id="RJJX01000005">
    <property type="protein sequence ID" value="RUT78979.1"/>
    <property type="molecule type" value="Genomic_DNA"/>
</dbReference>
<evidence type="ECO:0000313" key="1">
    <source>
        <dbReference type="EMBL" id="RUT78979.1"/>
    </source>
</evidence>
<gene>
    <name evidence="1" type="ORF">DLK05_05730</name>
</gene>
<dbReference type="Proteomes" id="UP000282985">
    <property type="component" value="Unassembled WGS sequence"/>
</dbReference>
<accession>A0A434AX34</accession>
<name>A0A434AX34_9BACT</name>
<protein>
    <submittedName>
        <fullName evidence="1">Uncharacterized protein</fullName>
    </submittedName>
</protein>
<sequence>MKKMIDFGLIEPMIKEQGYSQLSANELKERIFNKTVRGEYFIGRIFVTYIDNKGNMEGVNDLGSHHFGKNIIDMDNDTLTTQWDSGWDNWTGRAYDVDGEIKFFDTSTLVWRTTFKFFENGKKKLKV</sequence>
<evidence type="ECO:0000313" key="2">
    <source>
        <dbReference type="Proteomes" id="UP000282985"/>
    </source>
</evidence>
<dbReference type="RefSeq" id="WP_127343034.1">
    <property type="nucleotide sequence ID" value="NZ_RJJX01000005.1"/>
</dbReference>
<comment type="caution">
    <text evidence="1">The sequence shown here is derived from an EMBL/GenBank/DDBJ whole genome shotgun (WGS) entry which is preliminary data.</text>
</comment>
<organism evidence="1 2">
    <name type="scientific">Ancylomarina longa</name>
    <dbReference type="NCBI Taxonomy" id="2487017"/>
    <lineage>
        <taxon>Bacteria</taxon>
        <taxon>Pseudomonadati</taxon>
        <taxon>Bacteroidota</taxon>
        <taxon>Bacteroidia</taxon>
        <taxon>Marinilabiliales</taxon>
        <taxon>Marinifilaceae</taxon>
        <taxon>Ancylomarina</taxon>
    </lineage>
</organism>